<dbReference type="RefSeq" id="WP_134336717.1">
    <property type="nucleotide sequence ID" value="NZ_BMCZ01000002.1"/>
</dbReference>
<evidence type="ECO:0000313" key="1">
    <source>
        <dbReference type="EMBL" id="MBB3969359.1"/>
    </source>
</evidence>
<reference evidence="2" key="2">
    <citation type="submission" date="2019-03" db="EMBL/GenBank/DDBJ databases">
        <authorList>
            <person name="Yan Y.-Q."/>
            <person name="Du Z.-J."/>
        </authorList>
    </citation>
    <scope>NUCLEOTIDE SEQUENCE</scope>
    <source>
        <strain evidence="2">PP-F2FG21</strain>
    </source>
</reference>
<sequence length="261" mass="29648">MKKLYTPLVLFAFFCLSSCVDIEEHYDFKADGTCNVTYGFDMSKALSILTNLVSDSVRSTPQFSLVKDTTMNYYSTLADSVVKKMTPGEINTAKNSTLHINMDLTRNKMKINLEYLAKTQADLVYYLQHVSAFSMKVPPAEFADPNKKITSQKAGSDDWKGELLLSGQDYYTYEITDRKFSRTINKNKFNNFFKSAASRLAMAKAMLIDMPYKLVLKFARPVKKIDNSKALLSADRKQVTLITTMDEVMKNPALMNLKVDF</sequence>
<dbReference type="EMBL" id="SNQG01000004">
    <property type="protein sequence ID" value="TEW65851.1"/>
    <property type="molecule type" value="Genomic_DNA"/>
</dbReference>
<organism evidence="2 3">
    <name type="scientific">Mucilaginibacter phyllosphaerae</name>
    <dbReference type="NCBI Taxonomy" id="1812349"/>
    <lineage>
        <taxon>Bacteria</taxon>
        <taxon>Pseudomonadati</taxon>
        <taxon>Bacteroidota</taxon>
        <taxon>Sphingobacteriia</taxon>
        <taxon>Sphingobacteriales</taxon>
        <taxon>Sphingobacteriaceae</taxon>
        <taxon>Mucilaginibacter</taxon>
    </lineage>
</organism>
<evidence type="ECO:0000313" key="2">
    <source>
        <dbReference type="EMBL" id="TEW65851.1"/>
    </source>
</evidence>
<dbReference type="AlphaFoldDB" id="A0A4Y8AB88"/>
<name>A0A4Y8AB88_9SPHI</name>
<evidence type="ECO:0000313" key="3">
    <source>
        <dbReference type="Proteomes" id="UP000297248"/>
    </source>
</evidence>
<dbReference type="Proteomes" id="UP000583101">
    <property type="component" value="Unassembled WGS sequence"/>
</dbReference>
<proteinExistence type="predicted"/>
<comment type="caution">
    <text evidence="2">The sequence shown here is derived from an EMBL/GenBank/DDBJ whole genome shotgun (WGS) entry which is preliminary data.</text>
</comment>
<dbReference type="OrthoDB" id="978531at2"/>
<evidence type="ECO:0000313" key="4">
    <source>
        <dbReference type="Proteomes" id="UP000583101"/>
    </source>
</evidence>
<protein>
    <submittedName>
        <fullName evidence="2">Uncharacterized protein</fullName>
    </submittedName>
</protein>
<dbReference type="EMBL" id="JACIEG010000003">
    <property type="protein sequence ID" value="MBB3969359.1"/>
    <property type="molecule type" value="Genomic_DNA"/>
</dbReference>
<gene>
    <name evidence="2" type="ORF">E2R65_11995</name>
    <name evidence="1" type="ORF">GGR35_001962</name>
</gene>
<reference evidence="2 3" key="1">
    <citation type="journal article" date="2016" name="Int. J. Syst. Evol. Microbiol.">
        <title>Proposal of Mucilaginibacter phyllosphaerae sp. nov. isolated from the phyllosphere of Galium album.</title>
        <authorList>
            <person name="Aydogan E.L."/>
            <person name="Busse H.J."/>
            <person name="Moser G."/>
            <person name="Muller C."/>
            <person name="Kampfer P."/>
            <person name="Glaeser S.P."/>
        </authorList>
    </citation>
    <scope>NUCLEOTIDE SEQUENCE [LARGE SCALE GENOMIC DNA]</scope>
    <source>
        <strain evidence="2 3">PP-F2FG21</strain>
    </source>
</reference>
<reference evidence="1 4" key="3">
    <citation type="submission" date="2020-08" db="EMBL/GenBank/DDBJ databases">
        <title>Genomic Encyclopedia of Type Strains, Phase IV (KMG-IV): sequencing the most valuable type-strain genomes for metagenomic binning, comparative biology and taxonomic classification.</title>
        <authorList>
            <person name="Goeker M."/>
        </authorList>
    </citation>
    <scope>NUCLEOTIDE SEQUENCE [LARGE SCALE GENOMIC DNA]</scope>
    <source>
        <strain evidence="1 4">DSM 100995</strain>
    </source>
</reference>
<keyword evidence="4" id="KW-1185">Reference proteome</keyword>
<dbReference type="Proteomes" id="UP000297248">
    <property type="component" value="Unassembled WGS sequence"/>
</dbReference>
<accession>A0A4Y8AB88</accession>